<evidence type="ECO:0000313" key="3">
    <source>
        <dbReference type="Proteomes" id="UP000030651"/>
    </source>
</evidence>
<dbReference type="GeneID" id="19271616"/>
<reference evidence="3" key="1">
    <citation type="journal article" date="2015" name="BMC Genomics">
        <title>Genomic and transcriptomic analysis of the endophytic fungus Pestalotiopsis fici reveals its lifestyle and high potential for synthesis of natural products.</title>
        <authorList>
            <person name="Wang X."/>
            <person name="Zhang X."/>
            <person name="Liu L."/>
            <person name="Xiang M."/>
            <person name="Wang W."/>
            <person name="Sun X."/>
            <person name="Che Y."/>
            <person name="Guo L."/>
            <person name="Liu G."/>
            <person name="Guo L."/>
            <person name="Wang C."/>
            <person name="Yin W.B."/>
            <person name="Stadler M."/>
            <person name="Zhang X."/>
            <person name="Liu X."/>
        </authorList>
    </citation>
    <scope>NUCLEOTIDE SEQUENCE [LARGE SCALE GENOMIC DNA]</scope>
    <source>
        <strain evidence="3">W106-1 / CGMCC3.15140</strain>
    </source>
</reference>
<organism evidence="2 3">
    <name type="scientific">Pestalotiopsis fici (strain W106-1 / CGMCC3.15140)</name>
    <dbReference type="NCBI Taxonomy" id="1229662"/>
    <lineage>
        <taxon>Eukaryota</taxon>
        <taxon>Fungi</taxon>
        <taxon>Dikarya</taxon>
        <taxon>Ascomycota</taxon>
        <taxon>Pezizomycotina</taxon>
        <taxon>Sordariomycetes</taxon>
        <taxon>Xylariomycetidae</taxon>
        <taxon>Amphisphaeriales</taxon>
        <taxon>Sporocadaceae</taxon>
        <taxon>Pestalotiopsis</taxon>
    </lineage>
</organism>
<sequence length="455" mass="48280">MADTGNGVTGADSNNIAGLMLASVAGPATLSTRALNPNDQHRNNAPVAAAESSKPGGSEVAETATIPSPSVADEFDDSSDSSDSSATRPVVANQPITPQSTGNNESQPANGTVDSTSHLAEDPCHFPRVLPDNLDDLPEESWDAACDVLTIAGEFLSIIGHPPVPWDPNVELGEPLQGPFLPLGSSCERPITWDNYLIRGDSGPRPVIHIKAKRPGAPDIQLKIHWDYQAECINMTEEEFPEAPAAAAEQTTTTAAPANASVEPEPEPGPEPVQQQAEAQAEEEINPHSLPEIHHQPRSAAPSQPALGPHDPANPAARPPNQRSFISQSQAHFVSSAPTPVFVHQQSPFVVGQPMPMIYGVGQQPQQQYSMPSFMAQQQPGGVMGNEPYLLINPPVVSPGVQAPPIGTGGYPNWRQSPFHNGTAHWRTNPPIIVGQPGAQPVFMGGQTHNVIMYR</sequence>
<dbReference type="KEGG" id="pfy:PFICI_06603"/>
<dbReference type="Proteomes" id="UP000030651">
    <property type="component" value="Unassembled WGS sequence"/>
</dbReference>
<feature type="compositionally biased region" description="Low complexity" evidence="1">
    <location>
        <begin position="242"/>
        <end position="260"/>
    </location>
</feature>
<dbReference type="OrthoDB" id="4767990at2759"/>
<dbReference type="RefSeq" id="XP_007833375.1">
    <property type="nucleotide sequence ID" value="XM_007835184.1"/>
</dbReference>
<feature type="region of interest" description="Disordered" evidence="1">
    <location>
        <begin position="241"/>
        <end position="323"/>
    </location>
</feature>
<accession>W3X8U4</accession>
<protein>
    <submittedName>
        <fullName evidence="2">Uncharacterized protein</fullName>
    </submittedName>
</protein>
<evidence type="ECO:0000313" key="2">
    <source>
        <dbReference type="EMBL" id="ETS81601.1"/>
    </source>
</evidence>
<keyword evidence="3" id="KW-1185">Reference proteome</keyword>
<gene>
    <name evidence="2" type="ORF">PFICI_06603</name>
</gene>
<proteinExistence type="predicted"/>
<dbReference type="EMBL" id="KI912112">
    <property type="protein sequence ID" value="ETS81601.1"/>
    <property type="molecule type" value="Genomic_DNA"/>
</dbReference>
<dbReference type="HOGENOM" id="CLU_601443_0_0_1"/>
<evidence type="ECO:0000256" key="1">
    <source>
        <dbReference type="SAM" id="MobiDB-lite"/>
    </source>
</evidence>
<feature type="compositionally biased region" description="Polar residues" evidence="1">
    <location>
        <begin position="94"/>
        <end position="118"/>
    </location>
</feature>
<feature type="region of interest" description="Disordered" evidence="1">
    <location>
        <begin position="31"/>
        <end position="124"/>
    </location>
</feature>
<name>W3X8U4_PESFW</name>
<dbReference type="AlphaFoldDB" id="W3X8U4"/>
<dbReference type="InParanoid" id="W3X8U4"/>